<proteinExistence type="predicted"/>
<evidence type="ECO:0000313" key="3">
    <source>
        <dbReference type="Proteomes" id="UP000007319"/>
    </source>
</evidence>
<reference evidence="2 3" key="1">
    <citation type="journal article" date="2011" name="PLoS Genet.">
        <title>Azospirillum genomes reveal transition of bacteria from aquatic to terrestrial environments.</title>
        <authorList>
            <person name="Wisniewski-Dye F."/>
            <person name="Borziak K."/>
            <person name="Khalsa-Moyers G."/>
            <person name="Alexandre G."/>
            <person name="Sukharnikov L.O."/>
            <person name="Wuichet K."/>
            <person name="Hurst G.B."/>
            <person name="McDonald W.H."/>
            <person name="Robertson J.S."/>
            <person name="Barbe V."/>
            <person name="Calteau A."/>
            <person name="Rouy Z."/>
            <person name="Mangenot S."/>
            <person name="Prigent-Combaret C."/>
            <person name="Normand P."/>
            <person name="Boyer M."/>
            <person name="Siguier P."/>
            <person name="Dessaux Y."/>
            <person name="Elmerich C."/>
            <person name="Condemine G."/>
            <person name="Krishnen G."/>
            <person name="Kennedy I."/>
            <person name="Paterson A.H."/>
            <person name="Gonzalez V."/>
            <person name="Mavingui P."/>
            <person name="Zhulin I.B."/>
        </authorList>
    </citation>
    <scope>NUCLEOTIDE SEQUENCE [LARGE SCALE GENOMIC DNA]</scope>
    <source>
        <strain evidence="2 3">Sp245</strain>
    </source>
</reference>
<keyword evidence="3" id="KW-1185">Reference proteome</keyword>
<dbReference type="EMBL" id="HE577330">
    <property type="protein sequence ID" value="CCD02584.1"/>
    <property type="molecule type" value="Genomic_DNA"/>
</dbReference>
<name>A0A9P1JZB5_9PROT</name>
<evidence type="ECO:0000313" key="2">
    <source>
        <dbReference type="EMBL" id="CCD02584.1"/>
    </source>
</evidence>
<evidence type="ECO:0000256" key="1">
    <source>
        <dbReference type="SAM" id="MobiDB-lite"/>
    </source>
</evidence>
<dbReference type="AlphaFoldDB" id="A0A9P1JZB5"/>
<feature type="region of interest" description="Disordered" evidence="1">
    <location>
        <begin position="1"/>
        <end position="27"/>
    </location>
</feature>
<dbReference type="KEGG" id="abs:AZOBR_p310326"/>
<feature type="compositionally biased region" description="Basic and acidic residues" evidence="1">
    <location>
        <begin position="1"/>
        <end position="16"/>
    </location>
</feature>
<protein>
    <submittedName>
        <fullName evidence="2">Uncharacterized protein</fullName>
    </submittedName>
</protein>
<sequence length="27" mass="2854">MQSALDRDGGPGRACDRSPPANEAIRL</sequence>
<keyword evidence="2" id="KW-0614">Plasmid</keyword>
<organism evidence="2 3">
    <name type="scientific">Azospirillum baldaniorum</name>
    <dbReference type="NCBI Taxonomy" id="1064539"/>
    <lineage>
        <taxon>Bacteria</taxon>
        <taxon>Pseudomonadati</taxon>
        <taxon>Pseudomonadota</taxon>
        <taxon>Alphaproteobacteria</taxon>
        <taxon>Rhodospirillales</taxon>
        <taxon>Azospirillaceae</taxon>
        <taxon>Azospirillum</taxon>
    </lineage>
</organism>
<geneLocation type="plasmid" evidence="2 3">
    <name>AZOBR_p3</name>
</geneLocation>
<gene>
    <name evidence="2" type="ORF">AZOBR_p310326</name>
</gene>
<accession>A0A9P1JZB5</accession>
<dbReference type="Proteomes" id="UP000007319">
    <property type="component" value="Plasmid AZOBR_p3"/>
</dbReference>